<dbReference type="Gene3D" id="3.30.450.40">
    <property type="match status" value="2"/>
</dbReference>
<dbReference type="GO" id="GO:1902201">
    <property type="term" value="P:negative regulation of bacterial-type flagellum-dependent cell motility"/>
    <property type="evidence" value="ECO:0007669"/>
    <property type="project" value="TreeGrafter"/>
</dbReference>
<dbReference type="PANTHER" id="PTHR45138">
    <property type="entry name" value="REGULATORY COMPONENTS OF SENSORY TRANSDUCTION SYSTEM"/>
    <property type="match status" value="1"/>
</dbReference>
<proteinExistence type="predicted"/>
<dbReference type="Pfam" id="PF00990">
    <property type="entry name" value="GGDEF"/>
    <property type="match status" value="1"/>
</dbReference>
<dbReference type="Gene3D" id="3.30.70.270">
    <property type="match status" value="1"/>
</dbReference>
<evidence type="ECO:0000313" key="4">
    <source>
        <dbReference type="Proteomes" id="UP000051373"/>
    </source>
</evidence>
<dbReference type="SUPFAM" id="SSF55781">
    <property type="entry name" value="GAF domain-like"/>
    <property type="match status" value="2"/>
</dbReference>
<feature type="transmembrane region" description="Helical" evidence="1">
    <location>
        <begin position="5"/>
        <end position="22"/>
    </location>
</feature>
<gene>
    <name evidence="3" type="ORF">AMJ83_09270</name>
</gene>
<feature type="transmembrane region" description="Helical" evidence="1">
    <location>
        <begin position="28"/>
        <end position="44"/>
    </location>
</feature>
<dbReference type="FunFam" id="3.30.70.270:FF:000001">
    <property type="entry name" value="Diguanylate cyclase domain protein"/>
    <property type="match status" value="1"/>
</dbReference>
<dbReference type="GO" id="GO:0043709">
    <property type="term" value="P:cell adhesion involved in single-species biofilm formation"/>
    <property type="evidence" value="ECO:0007669"/>
    <property type="project" value="TreeGrafter"/>
</dbReference>
<feature type="transmembrane region" description="Helical" evidence="1">
    <location>
        <begin position="73"/>
        <end position="90"/>
    </location>
</feature>
<keyword evidence="1" id="KW-1133">Transmembrane helix</keyword>
<dbReference type="Pfam" id="PF13185">
    <property type="entry name" value="GAF_2"/>
    <property type="match status" value="1"/>
</dbReference>
<dbReference type="NCBIfam" id="TIGR00254">
    <property type="entry name" value="GGDEF"/>
    <property type="match status" value="1"/>
</dbReference>
<keyword evidence="1" id="KW-0472">Membrane</keyword>
<dbReference type="PROSITE" id="PS50887">
    <property type="entry name" value="GGDEF"/>
    <property type="match status" value="1"/>
</dbReference>
<dbReference type="PANTHER" id="PTHR45138:SF9">
    <property type="entry name" value="DIGUANYLATE CYCLASE DGCM-RELATED"/>
    <property type="match status" value="1"/>
</dbReference>
<dbReference type="EMBL" id="LJUJ01000022">
    <property type="protein sequence ID" value="KPK62936.1"/>
    <property type="molecule type" value="Genomic_DNA"/>
</dbReference>
<evidence type="ECO:0000259" key="2">
    <source>
        <dbReference type="PROSITE" id="PS50887"/>
    </source>
</evidence>
<dbReference type="Pfam" id="PF01590">
    <property type="entry name" value="GAF"/>
    <property type="match status" value="1"/>
</dbReference>
<name>A0A0S8FQA6_UNCW3</name>
<dbReference type="InterPro" id="IPR029787">
    <property type="entry name" value="Nucleotide_cyclase"/>
</dbReference>
<reference evidence="3 4" key="1">
    <citation type="journal article" date="2015" name="Microbiome">
        <title>Genomic resolution of linkages in carbon, nitrogen, and sulfur cycling among widespread estuary sediment bacteria.</title>
        <authorList>
            <person name="Baker B.J."/>
            <person name="Lazar C.S."/>
            <person name="Teske A.P."/>
            <person name="Dick G.J."/>
        </authorList>
    </citation>
    <scope>NUCLEOTIDE SEQUENCE [LARGE SCALE GENOMIC DNA]</scope>
    <source>
        <strain evidence="3">SM23_42</strain>
    </source>
</reference>
<comment type="caution">
    <text evidence="3">The sequence shown here is derived from an EMBL/GenBank/DDBJ whole genome shotgun (WGS) entry which is preliminary data.</text>
</comment>
<feature type="domain" description="GGDEF" evidence="2">
    <location>
        <begin position="518"/>
        <end position="647"/>
    </location>
</feature>
<dbReference type="GO" id="GO:0052621">
    <property type="term" value="F:diguanylate cyclase activity"/>
    <property type="evidence" value="ECO:0007669"/>
    <property type="project" value="TreeGrafter"/>
</dbReference>
<dbReference type="AlphaFoldDB" id="A0A0S8FQA6"/>
<feature type="transmembrane region" description="Helical" evidence="1">
    <location>
        <begin position="121"/>
        <end position="140"/>
    </location>
</feature>
<dbReference type="InterPro" id="IPR029016">
    <property type="entry name" value="GAF-like_dom_sf"/>
</dbReference>
<dbReference type="GO" id="GO:0005886">
    <property type="term" value="C:plasma membrane"/>
    <property type="evidence" value="ECO:0007669"/>
    <property type="project" value="TreeGrafter"/>
</dbReference>
<dbReference type="Proteomes" id="UP000051373">
    <property type="component" value="Unassembled WGS sequence"/>
</dbReference>
<dbReference type="InterPro" id="IPR000160">
    <property type="entry name" value="GGDEF_dom"/>
</dbReference>
<keyword evidence="1" id="KW-0812">Transmembrane</keyword>
<dbReference type="STRING" id="1703779.AMJ83_09270"/>
<dbReference type="SMART" id="SM00065">
    <property type="entry name" value="GAF"/>
    <property type="match status" value="2"/>
</dbReference>
<protein>
    <recommendedName>
        <fullName evidence="2">GGDEF domain-containing protein</fullName>
    </recommendedName>
</protein>
<dbReference type="CDD" id="cd01949">
    <property type="entry name" value="GGDEF"/>
    <property type="match status" value="1"/>
</dbReference>
<accession>A0A0S8FQA6</accession>
<dbReference type="InterPro" id="IPR050469">
    <property type="entry name" value="Diguanylate_Cyclase"/>
</dbReference>
<sequence>MGIKIFYILAILYAILSGVGILNRELGAPYIYLFLFIVTAYYMAYISLKKIQFFYTIVAGMALNLMVQLTGGLLSPLFLFYAIAFLLIGFKDEIRNYWIVALTIISVELSSGLLVRKMEVFPIVLLVVAVMIIGYVIDLMQGRESRTSRSLLRYETRDQFFAPAAYESDKIKTSIGEIDRHKGIERPLLYFVKFIHNILNAHTTAIFALNEDKIVLVQGFSHSELFVPETVVDTQSGLYRRAIAERKSILIKEYLQRPEELGYYRGPVEINSVMIAPILLIDKVVGVLAIDRAVGSFQEKDKGIFDEAATTAGLLLAMLRLYEKARYDVQHLSSIAELAEKLHKRLDLSEILSDTVQAFKHFMPCDDVSIAKIDEFDNRGEVIVSTRIKERTKFPLDDGLVGFVARHKNSIIKDDLNKGNLVVFRKDVKTPNVSFVGVPIQQDDELLGVIWLEDHRRKRFNEDDVRILNILSYQLSLAWQRATLYDKVKELSIRDGLTDLYNHRHFQEILEAQIASVDELVLVLLDIDHFKKINDTYGHQAGDKVLKFLGRLISQIGVAARYGGEEFAIIMPKCSLKKAMDRAVRMKDQLLKSEVSVDQTKISFTVSVGIAHYPNDAKTRVELIEKADRALYVAKEQGRDRIIIAQTMKRQ</sequence>
<dbReference type="SUPFAM" id="SSF55073">
    <property type="entry name" value="Nucleotide cyclase"/>
    <property type="match status" value="1"/>
</dbReference>
<dbReference type="InterPro" id="IPR043128">
    <property type="entry name" value="Rev_trsase/Diguanyl_cyclase"/>
</dbReference>
<feature type="transmembrane region" description="Helical" evidence="1">
    <location>
        <begin position="97"/>
        <end position="115"/>
    </location>
</feature>
<evidence type="ECO:0000313" key="3">
    <source>
        <dbReference type="EMBL" id="KPK62936.1"/>
    </source>
</evidence>
<dbReference type="InterPro" id="IPR003018">
    <property type="entry name" value="GAF"/>
</dbReference>
<evidence type="ECO:0000256" key="1">
    <source>
        <dbReference type="SAM" id="Phobius"/>
    </source>
</evidence>
<organism evidence="3 4">
    <name type="scientific">candidate division WOR_3 bacterium SM23_42</name>
    <dbReference type="NCBI Taxonomy" id="1703779"/>
    <lineage>
        <taxon>Bacteria</taxon>
        <taxon>Bacteria division WOR-3</taxon>
    </lineage>
</organism>
<dbReference type="SMART" id="SM00267">
    <property type="entry name" value="GGDEF"/>
    <property type="match status" value="1"/>
</dbReference>